<dbReference type="SUPFAM" id="SSF52402">
    <property type="entry name" value="Adenine nucleotide alpha hydrolases-like"/>
    <property type="match status" value="2"/>
</dbReference>
<dbReference type="Gene3D" id="3.40.50.12370">
    <property type="match status" value="1"/>
</dbReference>
<dbReference type="Pfam" id="PF00582">
    <property type="entry name" value="Usp"/>
    <property type="match status" value="1"/>
</dbReference>
<protein>
    <submittedName>
        <fullName evidence="3">UspA family universal stress protein</fullName>
    </submittedName>
</protein>
<accession>A0A0P7YLA3</accession>
<dbReference type="AlphaFoldDB" id="A0A0P7YLA3"/>
<dbReference type="STRING" id="1305737.GCA_000526355_00868"/>
<organism evidence="3 4">
    <name type="scientific">Algoriphagus marincola HL-49</name>
    <dbReference type="NCBI Taxonomy" id="1305737"/>
    <lineage>
        <taxon>Bacteria</taxon>
        <taxon>Pseudomonadati</taxon>
        <taxon>Bacteroidota</taxon>
        <taxon>Cytophagia</taxon>
        <taxon>Cytophagales</taxon>
        <taxon>Cyclobacteriaceae</taxon>
        <taxon>Algoriphagus</taxon>
    </lineage>
</organism>
<name>A0A0P7YLA3_9BACT</name>
<gene>
    <name evidence="3" type="ORF">HLUCCX10_02255</name>
</gene>
<dbReference type="EMBL" id="LJXT01000008">
    <property type="protein sequence ID" value="KPQ19531.1"/>
    <property type="molecule type" value="Genomic_DNA"/>
</dbReference>
<reference evidence="3 4" key="1">
    <citation type="submission" date="2015-09" db="EMBL/GenBank/DDBJ databases">
        <title>Identification and resolution of microdiversity through metagenomic sequencing of parallel consortia.</title>
        <authorList>
            <person name="Nelson W.C."/>
            <person name="Romine M.F."/>
            <person name="Lindemann S.R."/>
        </authorList>
    </citation>
    <scope>NUCLEOTIDE SEQUENCE [LARGE SCALE GENOMIC DNA]</scope>
    <source>
        <strain evidence="3">HL-49</strain>
    </source>
</reference>
<dbReference type="eggNOG" id="COG0589">
    <property type="taxonomic scope" value="Bacteria"/>
</dbReference>
<dbReference type="Proteomes" id="UP000050421">
    <property type="component" value="Unassembled WGS sequence"/>
</dbReference>
<evidence type="ECO:0000313" key="3">
    <source>
        <dbReference type="EMBL" id="KPQ19531.1"/>
    </source>
</evidence>
<proteinExistence type="inferred from homology"/>
<comment type="similarity">
    <text evidence="1">Belongs to the universal stress protein A family.</text>
</comment>
<dbReference type="PANTHER" id="PTHR46268:SF6">
    <property type="entry name" value="UNIVERSAL STRESS PROTEIN UP12"/>
    <property type="match status" value="1"/>
</dbReference>
<dbReference type="PANTHER" id="PTHR46268">
    <property type="entry name" value="STRESS RESPONSE PROTEIN NHAX"/>
    <property type="match status" value="1"/>
</dbReference>
<dbReference type="InterPro" id="IPR006015">
    <property type="entry name" value="Universal_stress_UspA"/>
</dbReference>
<evidence type="ECO:0000313" key="4">
    <source>
        <dbReference type="Proteomes" id="UP000050421"/>
    </source>
</evidence>
<dbReference type="CDD" id="cd00293">
    <property type="entry name" value="USP-like"/>
    <property type="match status" value="1"/>
</dbReference>
<evidence type="ECO:0000256" key="1">
    <source>
        <dbReference type="ARBA" id="ARBA00008791"/>
    </source>
</evidence>
<dbReference type="PATRIC" id="fig|1305737.6.peg.1116"/>
<dbReference type="OrthoDB" id="9788959at2"/>
<dbReference type="InterPro" id="IPR006016">
    <property type="entry name" value="UspA"/>
</dbReference>
<comment type="caution">
    <text evidence="3">The sequence shown here is derived from an EMBL/GenBank/DDBJ whole genome shotgun (WGS) entry which is preliminary data.</text>
</comment>
<dbReference type="PRINTS" id="PR01438">
    <property type="entry name" value="UNVRSLSTRESS"/>
</dbReference>
<sequence length="280" mass="32102">MEKNATILCPTDFSECSLNAIEYASKIGEQYGAKLILIHVSNIEDFLKLNPGREENDYQRDFLKEKLNNLTKTVQAESIPLGLKSCEGMILEGDVIEVILNTIEETDCQLVVMGTEGMNDLRKYIIGSRTSQIVDKSPVDILVVPRKVFYKNPRKLVFGTDYREEDKIAIQKVVEFAKFFDAEIDIVHASDGKKKLDRPLHQSMVEEIAPFVKYDKVNFVLKSFRDNLALGMESYLTSAKGDMLITLSRQRDFFEKIFNKSLSKKMAYFITKPLWVIKNF</sequence>
<evidence type="ECO:0000259" key="2">
    <source>
        <dbReference type="Pfam" id="PF00582"/>
    </source>
</evidence>
<feature type="domain" description="UspA" evidence="2">
    <location>
        <begin position="6"/>
        <end position="145"/>
    </location>
</feature>